<organism evidence="1 2">
    <name type="scientific">Pararhizobium antarcticum</name>
    <dbReference type="NCBI Taxonomy" id="1798805"/>
    <lineage>
        <taxon>Bacteria</taxon>
        <taxon>Pseudomonadati</taxon>
        <taxon>Pseudomonadota</taxon>
        <taxon>Alphaproteobacteria</taxon>
        <taxon>Hyphomicrobiales</taxon>
        <taxon>Rhizobiaceae</taxon>
        <taxon>Rhizobium/Agrobacterium group</taxon>
        <taxon>Pararhizobium</taxon>
    </lineage>
</organism>
<keyword evidence="2" id="KW-1185">Reference proteome</keyword>
<comment type="caution">
    <text evidence="1">The sequence shown here is derived from an EMBL/GenBank/DDBJ whole genome shotgun (WGS) entry which is preliminary data.</text>
</comment>
<dbReference type="AlphaFoldDB" id="A0A657LM67"/>
<dbReference type="Proteomes" id="UP000182661">
    <property type="component" value="Unassembled WGS sequence"/>
</dbReference>
<proteinExistence type="predicted"/>
<sequence>MQGLQVQLILILLGQRSQVRTEGRFGYGLSIVVIVLLSLVEGLQVNCWDDPRLETHAAQRPADKMGAETSLHADDAAGESLKSGIQCQPLDLLAHDQLTCLVEPDQMKRVLADVDTDNREVF</sequence>
<evidence type="ECO:0000313" key="1">
    <source>
        <dbReference type="EMBL" id="OJF91628.1"/>
    </source>
</evidence>
<name>A0A657LM67_9HYPH</name>
<dbReference type="EMBL" id="LSRP01000124">
    <property type="protein sequence ID" value="OJF91628.1"/>
    <property type="molecule type" value="Genomic_DNA"/>
</dbReference>
<reference evidence="1 2" key="1">
    <citation type="submission" date="2016-02" db="EMBL/GenBank/DDBJ databases">
        <title>Genome sequencing of a beta-galactosidase producing bacteria Rhizobium sp. 59.</title>
        <authorList>
            <person name="Wang D."/>
            <person name="Kot W."/>
            <person name="Qin Y."/>
            <person name="Hansen L."/>
            <person name="Naqvi K."/>
            <person name="Rensing C."/>
        </authorList>
    </citation>
    <scope>NUCLEOTIDE SEQUENCE [LARGE SCALE GENOMIC DNA]</scope>
    <source>
        <strain evidence="1 2">59</strain>
    </source>
</reference>
<gene>
    <name evidence="1" type="ORF">AX760_23250</name>
</gene>
<protein>
    <submittedName>
        <fullName evidence="1">Uncharacterized protein</fullName>
    </submittedName>
</protein>
<evidence type="ECO:0000313" key="2">
    <source>
        <dbReference type="Proteomes" id="UP000182661"/>
    </source>
</evidence>
<accession>A0A657LM67</accession>